<dbReference type="Pfam" id="PF21983">
    <property type="entry name" value="NikA-like"/>
    <property type="match status" value="1"/>
</dbReference>
<evidence type="ECO:0000313" key="1">
    <source>
        <dbReference type="EMBL" id="NER26960.1"/>
    </source>
</evidence>
<protein>
    <submittedName>
        <fullName evidence="1">MobC family plasmid mobilization relaxosome protein</fullName>
    </submittedName>
</protein>
<reference evidence="1" key="1">
    <citation type="submission" date="2019-11" db="EMBL/GenBank/DDBJ databases">
        <title>Genomic insights into an expanded diversity of filamentous marine cyanobacteria reveals the extraordinary biosynthetic potential of Moorea and Okeania.</title>
        <authorList>
            <person name="Ferreira Leao T."/>
            <person name="Wang M."/>
            <person name="Moss N."/>
            <person name="Da Silva R."/>
            <person name="Sanders J."/>
            <person name="Nurk S."/>
            <person name="Gurevich A."/>
            <person name="Humphrey G."/>
            <person name="Reher R."/>
            <person name="Zhu Q."/>
            <person name="Belda-Ferre P."/>
            <person name="Glukhov E."/>
            <person name="Rex R."/>
            <person name="Dorrestein P.C."/>
            <person name="Knight R."/>
            <person name="Pevzner P."/>
            <person name="Gerwick W.H."/>
            <person name="Gerwick L."/>
        </authorList>
    </citation>
    <scope>NUCLEOTIDE SEQUENCE</scope>
    <source>
        <strain evidence="1">SIO1C4</strain>
    </source>
</reference>
<dbReference type="InterPro" id="IPR053842">
    <property type="entry name" value="NikA-like"/>
</dbReference>
<accession>A0A6B3N5V8</accession>
<comment type="caution">
    <text evidence="1">The sequence shown here is derived from an EMBL/GenBank/DDBJ whole genome shotgun (WGS) entry which is preliminary data.</text>
</comment>
<proteinExistence type="predicted"/>
<name>A0A6B3N5V8_9CYAN</name>
<organism evidence="1">
    <name type="scientific">Symploca sp. SIO1C4</name>
    <dbReference type="NCBI Taxonomy" id="2607765"/>
    <lineage>
        <taxon>Bacteria</taxon>
        <taxon>Bacillati</taxon>
        <taxon>Cyanobacteriota</taxon>
        <taxon>Cyanophyceae</taxon>
        <taxon>Coleofasciculales</taxon>
        <taxon>Coleofasciculaceae</taxon>
        <taxon>Symploca</taxon>
    </lineage>
</organism>
<sequence>MTRKTKRSNHIHIRLSDSEYNQIQTKAEQLGISMSEFVRRAAFRRELPQPLPQINLDAYSELGQIKLELNRMGINLNQIAKACNSSVQLGEPVVVNRGLLESNQNLISQTQQQITVLASAITNLKFEPAIVQSAASFGAIT</sequence>
<gene>
    <name evidence="1" type="ORF">F6J89_04830</name>
</gene>
<dbReference type="EMBL" id="JAAHFQ010000060">
    <property type="protein sequence ID" value="NER26960.1"/>
    <property type="molecule type" value="Genomic_DNA"/>
</dbReference>
<dbReference type="AlphaFoldDB" id="A0A6B3N5V8"/>